<dbReference type="PANTHER" id="PTHR43553:SF27">
    <property type="entry name" value="ENERGY-COUPLING FACTOR TRANSPORTER ATP-BINDING PROTEIN ECFA2"/>
    <property type="match status" value="1"/>
</dbReference>
<evidence type="ECO:0000259" key="9">
    <source>
        <dbReference type="Pfam" id="PF00005"/>
    </source>
</evidence>
<dbReference type="GO" id="GO:0042626">
    <property type="term" value="F:ATPase-coupled transmembrane transporter activity"/>
    <property type="evidence" value="ECO:0007669"/>
    <property type="project" value="TreeGrafter"/>
</dbReference>
<dbReference type="EMBL" id="AFZE01000004">
    <property type="protein sequence ID" value="EHL16316.1"/>
    <property type="molecule type" value="Genomic_DNA"/>
</dbReference>
<evidence type="ECO:0000256" key="5">
    <source>
        <dbReference type="ARBA" id="ARBA00022741"/>
    </source>
</evidence>
<feature type="domain" description="ABC transporter" evidence="9">
    <location>
        <begin position="8"/>
        <end position="102"/>
    </location>
</feature>
<evidence type="ECO:0000256" key="7">
    <source>
        <dbReference type="ARBA" id="ARBA00022967"/>
    </source>
</evidence>
<dbReference type="GO" id="GO:0043190">
    <property type="term" value="C:ATP-binding cassette (ABC) transporter complex"/>
    <property type="evidence" value="ECO:0007669"/>
    <property type="project" value="TreeGrafter"/>
</dbReference>
<accession>G9WYY4</accession>
<reference evidence="10 11" key="1">
    <citation type="submission" date="2011-08" db="EMBL/GenBank/DDBJ databases">
        <title>The Genome Sequence of Eubacteriaceae bacterium ACC19a.</title>
        <authorList>
            <consortium name="The Broad Institute Genome Sequencing Platform"/>
            <person name="Earl A."/>
            <person name="Ward D."/>
            <person name="Feldgarden M."/>
            <person name="Gevers D."/>
            <person name="Sizova M."/>
            <person name="Hazen A."/>
            <person name="Epstein S."/>
            <person name="Young S.K."/>
            <person name="Zeng Q."/>
            <person name="Gargeya S."/>
            <person name="Fitzgerald M."/>
            <person name="Haas B."/>
            <person name="Abouelleil A."/>
            <person name="Alvarado L."/>
            <person name="Arachchi H.M."/>
            <person name="Berlin A."/>
            <person name="Brown A."/>
            <person name="Chapman S.B."/>
            <person name="Chen Z."/>
            <person name="Dunbar C."/>
            <person name="Freedman E."/>
            <person name="Gearin G."/>
            <person name="Gellesch M."/>
            <person name="Goldberg J."/>
            <person name="Griggs A."/>
            <person name="Gujja S."/>
            <person name="Heiman D."/>
            <person name="Howarth C."/>
            <person name="Larson L."/>
            <person name="Lui A."/>
            <person name="MacDonald P.J.P."/>
            <person name="Montmayeur A."/>
            <person name="Murphy C."/>
            <person name="Neiman D."/>
            <person name="Pearson M."/>
            <person name="Priest M."/>
            <person name="Roberts A."/>
            <person name="Saif S."/>
            <person name="Shea T."/>
            <person name="Shenoy N."/>
            <person name="Sisk P."/>
            <person name="Stolte C."/>
            <person name="Sykes S."/>
            <person name="Wortman J."/>
            <person name="Nusbaum C."/>
            <person name="Birren B."/>
        </authorList>
    </citation>
    <scope>NUCLEOTIDE SEQUENCE [LARGE SCALE GENOMIC DNA]</scope>
    <source>
        <strain evidence="10 11">ACC19a</strain>
    </source>
</reference>
<evidence type="ECO:0000256" key="1">
    <source>
        <dbReference type="ARBA" id="ARBA00004202"/>
    </source>
</evidence>
<evidence type="ECO:0000313" key="11">
    <source>
        <dbReference type="Proteomes" id="UP000006437"/>
    </source>
</evidence>
<gene>
    <name evidence="10" type="ORF">HMPREF9629_01385</name>
</gene>
<evidence type="ECO:0000256" key="8">
    <source>
        <dbReference type="ARBA" id="ARBA00023136"/>
    </source>
</evidence>
<sequence>MGLTRGTGEVFYNGVKVKKRCENIFAIMQDVNYQLFTESVWQEISTITKEDELKNEILRMVDLFDKKEMHPNSLSGGEKQRLLLAMSMLSRKPIVIFDEPTSGLCKRQMDILIVFLNKMTEQGKIIIIITHDYEFIDRCNGKVYEFVK</sequence>
<proteinExistence type="inferred from homology"/>
<dbReference type="BioCyc" id="EBAC796937-HMP:GMGH-1390-MONOMER"/>
<comment type="similarity">
    <text evidence="2">Belongs to the ABC transporter superfamily.</text>
</comment>
<dbReference type="HOGENOM" id="CLU_000604_1_21_9"/>
<keyword evidence="8" id="KW-0472">Membrane</keyword>
<dbReference type="InterPro" id="IPR027417">
    <property type="entry name" value="P-loop_NTPase"/>
</dbReference>
<dbReference type="GO" id="GO:0005524">
    <property type="term" value="F:ATP binding"/>
    <property type="evidence" value="ECO:0007669"/>
    <property type="project" value="UniProtKB-KW"/>
</dbReference>
<comment type="caution">
    <text evidence="10">The sequence shown here is derived from an EMBL/GenBank/DDBJ whole genome shotgun (WGS) entry which is preliminary data.</text>
</comment>
<dbReference type="Pfam" id="PF00005">
    <property type="entry name" value="ABC_tran"/>
    <property type="match status" value="1"/>
</dbReference>
<evidence type="ECO:0000313" key="10">
    <source>
        <dbReference type="EMBL" id="EHL16316.1"/>
    </source>
</evidence>
<dbReference type="GO" id="GO:0016887">
    <property type="term" value="F:ATP hydrolysis activity"/>
    <property type="evidence" value="ECO:0007669"/>
    <property type="project" value="InterPro"/>
</dbReference>
<dbReference type="InterPro" id="IPR003439">
    <property type="entry name" value="ABC_transporter-like_ATP-bd"/>
</dbReference>
<dbReference type="SUPFAM" id="SSF52540">
    <property type="entry name" value="P-loop containing nucleoside triphosphate hydrolases"/>
    <property type="match status" value="1"/>
</dbReference>
<keyword evidence="5" id="KW-0547">Nucleotide-binding</keyword>
<dbReference type="AlphaFoldDB" id="G9WYY4"/>
<comment type="subcellular location">
    <subcellularLocation>
        <location evidence="1">Cell membrane</location>
        <topology evidence="1">Peripheral membrane protein</topology>
    </subcellularLocation>
</comment>
<keyword evidence="3" id="KW-0813">Transport</keyword>
<dbReference type="InterPro" id="IPR050095">
    <property type="entry name" value="ECF_ABC_transporter_ATP-bd"/>
</dbReference>
<evidence type="ECO:0000256" key="3">
    <source>
        <dbReference type="ARBA" id="ARBA00022448"/>
    </source>
</evidence>
<dbReference type="Proteomes" id="UP000006437">
    <property type="component" value="Unassembled WGS sequence"/>
</dbReference>
<evidence type="ECO:0000256" key="2">
    <source>
        <dbReference type="ARBA" id="ARBA00005417"/>
    </source>
</evidence>
<evidence type="ECO:0000256" key="6">
    <source>
        <dbReference type="ARBA" id="ARBA00022840"/>
    </source>
</evidence>
<organism evidence="10 11">
    <name type="scientific">Peptoanaerobacter stomatis</name>
    <dbReference type="NCBI Taxonomy" id="796937"/>
    <lineage>
        <taxon>Bacteria</taxon>
        <taxon>Bacillati</taxon>
        <taxon>Bacillota</taxon>
        <taxon>Clostridia</taxon>
        <taxon>Peptostreptococcales</taxon>
        <taxon>Filifactoraceae</taxon>
        <taxon>Peptoanaerobacter</taxon>
    </lineage>
</organism>
<keyword evidence="7" id="KW-1278">Translocase</keyword>
<dbReference type="PATRIC" id="fig|796937.3.peg.582"/>
<dbReference type="Gene3D" id="3.40.50.300">
    <property type="entry name" value="P-loop containing nucleotide triphosphate hydrolases"/>
    <property type="match status" value="1"/>
</dbReference>
<dbReference type="PANTHER" id="PTHR43553">
    <property type="entry name" value="HEAVY METAL TRANSPORTER"/>
    <property type="match status" value="1"/>
</dbReference>
<protein>
    <recommendedName>
        <fullName evidence="9">ABC transporter domain-containing protein</fullName>
    </recommendedName>
</protein>
<keyword evidence="4" id="KW-1003">Cell membrane</keyword>
<evidence type="ECO:0000256" key="4">
    <source>
        <dbReference type="ARBA" id="ARBA00022475"/>
    </source>
</evidence>
<name>G9WYY4_9FIRM</name>
<keyword evidence="6" id="KW-0067">ATP-binding</keyword>